<keyword evidence="3" id="KW-1185">Reference proteome</keyword>
<evidence type="ECO:0000313" key="2">
    <source>
        <dbReference type="EMBL" id="PIA65385.1"/>
    </source>
</evidence>
<dbReference type="AlphaFoldDB" id="A0A2G5FBP6"/>
<dbReference type="OrthoDB" id="506494at2759"/>
<dbReference type="Proteomes" id="UP000230069">
    <property type="component" value="Unassembled WGS sequence"/>
</dbReference>
<evidence type="ECO:0000256" key="1">
    <source>
        <dbReference type="SAM" id="Phobius"/>
    </source>
</evidence>
<reference evidence="2 3" key="1">
    <citation type="submission" date="2017-09" db="EMBL/GenBank/DDBJ databases">
        <title>WGS assembly of Aquilegia coerulea Goldsmith.</title>
        <authorList>
            <person name="Hodges S."/>
            <person name="Kramer E."/>
            <person name="Nordborg M."/>
            <person name="Tomkins J."/>
            <person name="Borevitz J."/>
            <person name="Derieg N."/>
            <person name="Yan J."/>
            <person name="Mihaltcheva S."/>
            <person name="Hayes R.D."/>
            <person name="Rokhsar D."/>
        </authorList>
    </citation>
    <scope>NUCLEOTIDE SEQUENCE [LARGE SCALE GENOMIC DNA]</scope>
    <source>
        <strain evidence="3">cv. Goldsmith</strain>
    </source>
</reference>
<keyword evidence="1" id="KW-0472">Membrane</keyword>
<proteinExistence type="predicted"/>
<keyword evidence="1" id="KW-1133">Transmembrane helix</keyword>
<keyword evidence="1" id="KW-0812">Transmembrane</keyword>
<organism evidence="2 3">
    <name type="scientific">Aquilegia coerulea</name>
    <name type="common">Rocky mountain columbine</name>
    <dbReference type="NCBI Taxonomy" id="218851"/>
    <lineage>
        <taxon>Eukaryota</taxon>
        <taxon>Viridiplantae</taxon>
        <taxon>Streptophyta</taxon>
        <taxon>Embryophyta</taxon>
        <taxon>Tracheophyta</taxon>
        <taxon>Spermatophyta</taxon>
        <taxon>Magnoliopsida</taxon>
        <taxon>Ranunculales</taxon>
        <taxon>Ranunculaceae</taxon>
        <taxon>Thalictroideae</taxon>
        <taxon>Aquilegia</taxon>
    </lineage>
</organism>
<accession>A0A2G5FBP6</accession>
<protein>
    <submittedName>
        <fullName evidence="2">Uncharacterized protein</fullName>
    </submittedName>
</protein>
<dbReference type="EMBL" id="KZ305018">
    <property type="protein sequence ID" value="PIA65385.1"/>
    <property type="molecule type" value="Genomic_DNA"/>
</dbReference>
<name>A0A2G5FBP6_AQUCA</name>
<gene>
    <name evidence="2" type="ORF">AQUCO_00100691v1</name>
</gene>
<feature type="transmembrane region" description="Helical" evidence="1">
    <location>
        <begin position="55"/>
        <end position="76"/>
    </location>
</feature>
<sequence>MEEQLGNFNSPCPVGLKHSNLNKSFKLGIRSMLTTCSKQDFFKAFSSFNKSKQDALYSLFTRVHLFFFFFSLGFMWKSIDCFRL</sequence>
<evidence type="ECO:0000313" key="3">
    <source>
        <dbReference type="Proteomes" id="UP000230069"/>
    </source>
</evidence>
<dbReference type="InParanoid" id="A0A2G5FBP6"/>